<dbReference type="Pfam" id="PF04266">
    <property type="entry name" value="ASCH"/>
    <property type="match status" value="1"/>
</dbReference>
<name>A0ABR8D5E4_9NOST</name>
<organism evidence="2 3">
    <name type="scientific">Anabaena azotica FACHB-119</name>
    <dbReference type="NCBI Taxonomy" id="947527"/>
    <lineage>
        <taxon>Bacteria</taxon>
        <taxon>Bacillati</taxon>
        <taxon>Cyanobacteriota</taxon>
        <taxon>Cyanophyceae</taxon>
        <taxon>Nostocales</taxon>
        <taxon>Nostocaceae</taxon>
        <taxon>Anabaena</taxon>
        <taxon>Anabaena azotica</taxon>
    </lineage>
</organism>
<keyword evidence="3" id="KW-1185">Reference proteome</keyword>
<evidence type="ECO:0000259" key="1">
    <source>
        <dbReference type="Pfam" id="PF04266"/>
    </source>
</evidence>
<sequence>MYKNILLISVKPKYAEKIFSGNKQIEFRRVRSRLEKNDLVLVYVSSPKKALVGYFEVGHIVQIEIQKSSKELNKFWKQVKDIAGISSKEFKTYYNGASIMVGIFVKNIKTLSEPIELTQLRERIPEIRPPQSYRYLKESEFKILKSMME</sequence>
<evidence type="ECO:0000313" key="3">
    <source>
        <dbReference type="Proteomes" id="UP000661112"/>
    </source>
</evidence>
<protein>
    <submittedName>
        <fullName evidence="2">ASCH domain-containing protein</fullName>
    </submittedName>
</protein>
<evidence type="ECO:0000313" key="2">
    <source>
        <dbReference type="EMBL" id="MBD2501366.1"/>
    </source>
</evidence>
<proteinExistence type="predicted"/>
<dbReference type="InterPro" id="IPR015947">
    <property type="entry name" value="PUA-like_sf"/>
</dbReference>
<dbReference type="Proteomes" id="UP000661112">
    <property type="component" value="Unassembled WGS sequence"/>
</dbReference>
<dbReference type="Gene3D" id="2.30.130.30">
    <property type="entry name" value="Hypothetical protein"/>
    <property type="match status" value="1"/>
</dbReference>
<feature type="domain" description="ASCH" evidence="1">
    <location>
        <begin position="8"/>
        <end position="74"/>
    </location>
</feature>
<dbReference type="EMBL" id="JACJSG010000014">
    <property type="protein sequence ID" value="MBD2501366.1"/>
    <property type="molecule type" value="Genomic_DNA"/>
</dbReference>
<reference evidence="2 3" key="1">
    <citation type="journal article" date="2020" name="ISME J.">
        <title>Comparative genomics reveals insights into cyanobacterial evolution and habitat adaptation.</title>
        <authorList>
            <person name="Chen M.Y."/>
            <person name="Teng W.K."/>
            <person name="Zhao L."/>
            <person name="Hu C.X."/>
            <person name="Zhou Y.K."/>
            <person name="Han B.P."/>
            <person name="Song L.R."/>
            <person name="Shu W.S."/>
        </authorList>
    </citation>
    <scope>NUCLEOTIDE SEQUENCE [LARGE SCALE GENOMIC DNA]</scope>
    <source>
        <strain evidence="2 3">FACHB-119</strain>
    </source>
</reference>
<gene>
    <name evidence="2" type="ORF">H6G83_12275</name>
</gene>
<comment type="caution">
    <text evidence="2">The sequence shown here is derived from an EMBL/GenBank/DDBJ whole genome shotgun (WGS) entry which is preliminary data.</text>
</comment>
<dbReference type="InterPro" id="IPR007374">
    <property type="entry name" value="ASCH_domain"/>
</dbReference>
<accession>A0ABR8D5E4</accession>
<dbReference type="SUPFAM" id="SSF88697">
    <property type="entry name" value="PUA domain-like"/>
    <property type="match status" value="1"/>
</dbReference>